<evidence type="ECO:0000256" key="1">
    <source>
        <dbReference type="SAM" id="Phobius"/>
    </source>
</evidence>
<reference evidence="4" key="1">
    <citation type="submission" date="2017-02" db="EMBL/GenBank/DDBJ databases">
        <authorList>
            <person name="Varghese N."/>
            <person name="Submissions S."/>
        </authorList>
    </citation>
    <scope>NUCLEOTIDE SEQUENCE [LARGE SCALE GENOMIC DNA]</scope>
    <source>
        <strain evidence="4">DSM 22385</strain>
    </source>
</reference>
<dbReference type="EMBL" id="FUYR01000002">
    <property type="protein sequence ID" value="SKB76253.1"/>
    <property type="molecule type" value="Genomic_DNA"/>
</dbReference>
<feature type="transmembrane region" description="Helical" evidence="1">
    <location>
        <begin position="14"/>
        <end position="33"/>
    </location>
</feature>
<proteinExistence type="predicted"/>
<dbReference type="Pfam" id="PF01832">
    <property type="entry name" value="Glucosaminidase"/>
    <property type="match status" value="1"/>
</dbReference>
<accession>A0A1T5DXL3</accession>
<evidence type="ECO:0000313" key="3">
    <source>
        <dbReference type="EMBL" id="SKB76253.1"/>
    </source>
</evidence>
<dbReference type="Proteomes" id="UP000189981">
    <property type="component" value="Unassembled WGS sequence"/>
</dbReference>
<name>A0A1T5DXL3_9SPHI</name>
<feature type="domain" description="Mannosyl-glycoprotein endo-beta-N-acetylglucosamidase-like" evidence="2">
    <location>
        <begin position="60"/>
        <end position="166"/>
    </location>
</feature>
<dbReference type="GO" id="GO:0004040">
    <property type="term" value="F:amidase activity"/>
    <property type="evidence" value="ECO:0007669"/>
    <property type="project" value="InterPro"/>
</dbReference>
<evidence type="ECO:0000313" key="4">
    <source>
        <dbReference type="Proteomes" id="UP000189981"/>
    </source>
</evidence>
<gene>
    <name evidence="3" type="ORF">SAMN05661099_2693</name>
</gene>
<keyword evidence="4" id="KW-1185">Reference proteome</keyword>
<dbReference type="OrthoDB" id="9810477at2"/>
<keyword evidence="1" id="KW-0472">Membrane</keyword>
<protein>
    <submittedName>
        <fullName evidence="3">Mannosyl-glycoprotein endo-beta-N-acetylglucosaminidase</fullName>
    </submittedName>
</protein>
<keyword evidence="1" id="KW-1133">Transmembrane helix</keyword>
<organism evidence="3 4">
    <name type="scientific">Daejeonella lutea</name>
    <dbReference type="NCBI Taxonomy" id="572036"/>
    <lineage>
        <taxon>Bacteria</taxon>
        <taxon>Pseudomonadati</taxon>
        <taxon>Bacteroidota</taxon>
        <taxon>Sphingobacteriia</taxon>
        <taxon>Sphingobacteriales</taxon>
        <taxon>Sphingobacteriaceae</taxon>
        <taxon>Daejeonella</taxon>
    </lineage>
</organism>
<dbReference type="AlphaFoldDB" id="A0A1T5DXL3"/>
<sequence length="184" mass="21021">MKDLFKQGKTMKKYIYHVLVLALGYGIGFAYNAKGILNASEGRGKQSQISNIPNEFSEKALIALMKELKIKYPEVALSQARLETGNFTSDIFKENHNLFGMKMAELRPTSAIGINRGHASYSNWKESVVDYALYQSYIISRLKNVSKDAYREHIQKYYSETSDYLARIDRVGVDKIDDVFKVKL</sequence>
<dbReference type="RefSeq" id="WP_079703173.1">
    <property type="nucleotide sequence ID" value="NZ_FUYR01000002.1"/>
</dbReference>
<evidence type="ECO:0000259" key="2">
    <source>
        <dbReference type="Pfam" id="PF01832"/>
    </source>
</evidence>
<dbReference type="Gene3D" id="1.10.530.10">
    <property type="match status" value="1"/>
</dbReference>
<keyword evidence="1" id="KW-0812">Transmembrane</keyword>
<dbReference type="InterPro" id="IPR002901">
    <property type="entry name" value="MGlyc_endo_b_GlcNAc-like_dom"/>
</dbReference>